<dbReference type="Proteomes" id="UP001520878">
    <property type="component" value="Unassembled WGS sequence"/>
</dbReference>
<feature type="signal peptide" evidence="1">
    <location>
        <begin position="1"/>
        <end position="20"/>
    </location>
</feature>
<protein>
    <submittedName>
        <fullName evidence="2">Uncharacterized protein</fullName>
    </submittedName>
</protein>
<gene>
    <name evidence="2" type="ORF">LJ739_10890</name>
</gene>
<feature type="chain" id="PRO_5046466042" evidence="1">
    <location>
        <begin position="21"/>
        <end position="266"/>
    </location>
</feature>
<evidence type="ECO:0000313" key="3">
    <source>
        <dbReference type="Proteomes" id="UP001520878"/>
    </source>
</evidence>
<evidence type="ECO:0000256" key="1">
    <source>
        <dbReference type="SAM" id="SignalP"/>
    </source>
</evidence>
<dbReference type="EMBL" id="JAJEWP010000002">
    <property type="protein sequence ID" value="MCC2616748.1"/>
    <property type="molecule type" value="Genomic_DNA"/>
</dbReference>
<proteinExistence type="predicted"/>
<comment type="caution">
    <text evidence="2">The sequence shown here is derived from an EMBL/GenBank/DDBJ whole genome shotgun (WGS) entry which is preliminary data.</text>
</comment>
<name>A0ABS8G887_9ALTE</name>
<dbReference type="RefSeq" id="WP_229160371.1">
    <property type="nucleotide sequence ID" value="NZ_JAJEWP010000002.1"/>
</dbReference>
<evidence type="ECO:0000313" key="2">
    <source>
        <dbReference type="EMBL" id="MCC2616748.1"/>
    </source>
</evidence>
<keyword evidence="1" id="KW-0732">Signal</keyword>
<reference evidence="2 3" key="1">
    <citation type="submission" date="2021-10" db="EMBL/GenBank/DDBJ databases">
        <title>Draft genome of Aestuariibacter halophilus JC2043.</title>
        <authorList>
            <person name="Emsley S.A."/>
            <person name="Pfannmuller K.M."/>
            <person name="Ushijima B."/>
            <person name="Saw J.H."/>
            <person name="Videau P."/>
        </authorList>
    </citation>
    <scope>NUCLEOTIDE SEQUENCE [LARGE SCALE GENOMIC DNA]</scope>
    <source>
        <strain evidence="2 3">JC2043</strain>
    </source>
</reference>
<accession>A0ABS8G887</accession>
<organism evidence="2 3">
    <name type="scientific">Fluctibacter halophilus</name>
    <dbReference type="NCBI Taxonomy" id="226011"/>
    <lineage>
        <taxon>Bacteria</taxon>
        <taxon>Pseudomonadati</taxon>
        <taxon>Pseudomonadota</taxon>
        <taxon>Gammaproteobacteria</taxon>
        <taxon>Alteromonadales</taxon>
        <taxon>Alteromonadaceae</taxon>
        <taxon>Fluctibacter</taxon>
    </lineage>
</organism>
<sequence length="266" mass="29446">MIKSFATFALLCAVTLAVKADPIAVPGLERFNSGNTLAVRSDWDIRDVRLGEPVVEGVKALLEQGGSLHYITGGSRSRRVKVSFSSAYQQTRLEQTVILNFDPQHGFIHNIEVHYTLASAYQDIAPLWQQVLQRARDKYGAPWSMPALDNIAPAGRNGVRLQDLIAKLPADLPYRDAVGEHFNDLIVTPRSRFQASDNGEAELISGFKRCRYWSDEKWQSLLSLCGFAPDSGNRSGQGLTLMLEDFAVAQAIQAYRPPSSDDPLNL</sequence>
<keyword evidence="3" id="KW-1185">Reference proteome</keyword>